<gene>
    <name evidence="1" type="ORF">JOQ06_022481</name>
</gene>
<dbReference type="EMBL" id="JAPTMU010000121">
    <property type="protein sequence ID" value="KAJ4921449.1"/>
    <property type="molecule type" value="Genomic_DNA"/>
</dbReference>
<dbReference type="Proteomes" id="UP001219934">
    <property type="component" value="Unassembled WGS sequence"/>
</dbReference>
<sequence length="54" mass="6190">VSNINLISPYKTPTTFLMYVHSFPLPHSLSTYICIHQQGPDRNGGKKWNKCVEK</sequence>
<organism evidence="1 2">
    <name type="scientific">Pogonophryne albipinna</name>
    <dbReference type="NCBI Taxonomy" id="1090488"/>
    <lineage>
        <taxon>Eukaryota</taxon>
        <taxon>Metazoa</taxon>
        <taxon>Chordata</taxon>
        <taxon>Craniata</taxon>
        <taxon>Vertebrata</taxon>
        <taxon>Euteleostomi</taxon>
        <taxon>Actinopterygii</taxon>
        <taxon>Neopterygii</taxon>
        <taxon>Teleostei</taxon>
        <taxon>Neoteleostei</taxon>
        <taxon>Acanthomorphata</taxon>
        <taxon>Eupercaria</taxon>
        <taxon>Perciformes</taxon>
        <taxon>Notothenioidei</taxon>
        <taxon>Pogonophryne</taxon>
    </lineage>
</organism>
<evidence type="ECO:0000313" key="1">
    <source>
        <dbReference type="EMBL" id="KAJ4921449.1"/>
    </source>
</evidence>
<feature type="non-terminal residue" evidence="1">
    <location>
        <position position="54"/>
    </location>
</feature>
<accession>A0AAD6F4K6</accession>
<comment type="caution">
    <text evidence="1">The sequence shown here is derived from an EMBL/GenBank/DDBJ whole genome shotgun (WGS) entry which is preliminary data.</text>
</comment>
<reference evidence="1" key="1">
    <citation type="submission" date="2022-11" db="EMBL/GenBank/DDBJ databases">
        <title>Chromosome-level genome of Pogonophryne albipinna.</title>
        <authorList>
            <person name="Jo E."/>
        </authorList>
    </citation>
    <scope>NUCLEOTIDE SEQUENCE</scope>
    <source>
        <strain evidence="1">SGF0006</strain>
        <tissue evidence="1">Muscle</tissue>
    </source>
</reference>
<evidence type="ECO:0000313" key="2">
    <source>
        <dbReference type="Proteomes" id="UP001219934"/>
    </source>
</evidence>
<proteinExistence type="predicted"/>
<dbReference type="AlphaFoldDB" id="A0AAD6F4K6"/>
<keyword evidence="2" id="KW-1185">Reference proteome</keyword>
<protein>
    <submittedName>
        <fullName evidence="1">Uncharacterized protein</fullName>
    </submittedName>
</protein>
<name>A0AAD6F4K6_9TELE</name>
<feature type="non-terminal residue" evidence="1">
    <location>
        <position position="1"/>
    </location>
</feature>